<feature type="transmembrane region" description="Helical" evidence="1">
    <location>
        <begin position="146"/>
        <end position="171"/>
    </location>
</feature>
<name>A0A9X1X8M2_9BACL</name>
<gene>
    <name evidence="3" type="ORF">LCY76_05250</name>
</gene>
<feature type="transmembrane region" description="Helical" evidence="1">
    <location>
        <begin position="107"/>
        <end position="126"/>
    </location>
</feature>
<feature type="transmembrane region" description="Helical" evidence="1">
    <location>
        <begin position="183"/>
        <end position="203"/>
    </location>
</feature>
<dbReference type="InterPro" id="IPR003675">
    <property type="entry name" value="Rce1/LyrA-like_dom"/>
</dbReference>
<protein>
    <submittedName>
        <fullName evidence="3">CPBP family intramembrane metalloprotease</fullName>
    </submittedName>
</protein>
<evidence type="ECO:0000256" key="1">
    <source>
        <dbReference type="SAM" id="Phobius"/>
    </source>
</evidence>
<keyword evidence="3" id="KW-0378">Hydrolase</keyword>
<reference evidence="3" key="1">
    <citation type="submission" date="2021-09" db="EMBL/GenBank/DDBJ databases">
        <title>Genome analysis of Fictibacillus sp. KIGAM418 isolated from marine sediment.</title>
        <authorList>
            <person name="Seo M.-J."/>
            <person name="Cho E.-S."/>
            <person name="Hwang C.Y."/>
        </authorList>
    </citation>
    <scope>NUCLEOTIDE SEQUENCE</scope>
    <source>
        <strain evidence="3">KIGAM418</strain>
    </source>
</reference>
<keyword evidence="3" id="KW-0645">Protease</keyword>
<sequence length="245" mass="27445">MEEHLEYTEEIPQPLMKKKRAYPVTWGGFIGFFGAYLGFIILFSLLTGMFYALAAVIFGFSMAGFEKSPVFLLIDALTFIAVMLVFKRTRQFIFQKLTLGALKKKKTYFLMAGALIICQVSQYLIFEVLHLEEPGSKGDDRLFTSGIGIAGIAIVIFCACIAAPVTEELVFRGFLFRFFHERYHFIAGLTVSSAVFGSLHIGYPLAAGIMGMVFAMLFYFTKSLVPGMLVHALWNTYVSIVELHS</sequence>
<feature type="domain" description="CAAX prenyl protease 2/Lysostaphin resistance protein A-like" evidence="2">
    <location>
        <begin position="152"/>
        <end position="236"/>
    </location>
</feature>
<dbReference type="RefSeq" id="WP_248251741.1">
    <property type="nucleotide sequence ID" value="NZ_JAIWJX010000002.1"/>
</dbReference>
<accession>A0A9X1X8M2</accession>
<keyword evidence="1" id="KW-1133">Transmembrane helix</keyword>
<keyword evidence="3" id="KW-0482">Metalloprotease</keyword>
<keyword evidence="1" id="KW-0472">Membrane</keyword>
<dbReference type="GO" id="GO:0004175">
    <property type="term" value="F:endopeptidase activity"/>
    <property type="evidence" value="ECO:0007669"/>
    <property type="project" value="UniProtKB-ARBA"/>
</dbReference>
<keyword evidence="4" id="KW-1185">Reference proteome</keyword>
<dbReference type="GO" id="GO:0080120">
    <property type="term" value="P:CAAX-box protein maturation"/>
    <property type="evidence" value="ECO:0007669"/>
    <property type="project" value="UniProtKB-ARBA"/>
</dbReference>
<comment type="caution">
    <text evidence="3">The sequence shown here is derived from an EMBL/GenBank/DDBJ whole genome shotgun (WGS) entry which is preliminary data.</text>
</comment>
<dbReference type="InterPro" id="IPR052710">
    <property type="entry name" value="CAAX_protease"/>
</dbReference>
<dbReference type="Pfam" id="PF02517">
    <property type="entry name" value="Rce1-like"/>
    <property type="match status" value="1"/>
</dbReference>
<dbReference type="PANTHER" id="PTHR36435:SF1">
    <property type="entry name" value="CAAX AMINO TERMINAL PROTEASE FAMILY PROTEIN"/>
    <property type="match status" value="1"/>
</dbReference>
<dbReference type="Proteomes" id="UP001139011">
    <property type="component" value="Unassembled WGS sequence"/>
</dbReference>
<dbReference type="GO" id="GO:0008237">
    <property type="term" value="F:metallopeptidase activity"/>
    <property type="evidence" value="ECO:0007669"/>
    <property type="project" value="UniProtKB-KW"/>
</dbReference>
<evidence type="ECO:0000313" key="4">
    <source>
        <dbReference type="Proteomes" id="UP001139011"/>
    </source>
</evidence>
<proteinExistence type="predicted"/>
<evidence type="ECO:0000259" key="2">
    <source>
        <dbReference type="Pfam" id="PF02517"/>
    </source>
</evidence>
<dbReference type="PANTHER" id="PTHR36435">
    <property type="entry name" value="SLR1288 PROTEIN"/>
    <property type="match status" value="1"/>
</dbReference>
<feature type="transmembrane region" description="Helical" evidence="1">
    <location>
        <begin position="70"/>
        <end position="86"/>
    </location>
</feature>
<organism evidence="3 4">
    <name type="scientific">Fictibacillus marinisediminis</name>
    <dbReference type="NCBI Taxonomy" id="2878389"/>
    <lineage>
        <taxon>Bacteria</taxon>
        <taxon>Bacillati</taxon>
        <taxon>Bacillota</taxon>
        <taxon>Bacilli</taxon>
        <taxon>Bacillales</taxon>
        <taxon>Fictibacillaceae</taxon>
        <taxon>Fictibacillus</taxon>
    </lineage>
</organism>
<dbReference type="EMBL" id="JAIWJX010000002">
    <property type="protein sequence ID" value="MCK6256011.1"/>
    <property type="molecule type" value="Genomic_DNA"/>
</dbReference>
<evidence type="ECO:0000313" key="3">
    <source>
        <dbReference type="EMBL" id="MCK6256011.1"/>
    </source>
</evidence>
<dbReference type="AlphaFoldDB" id="A0A9X1X8M2"/>
<keyword evidence="1" id="KW-0812">Transmembrane</keyword>
<feature type="transmembrane region" description="Helical" evidence="1">
    <location>
        <begin position="209"/>
        <end position="234"/>
    </location>
</feature>
<feature type="transmembrane region" description="Helical" evidence="1">
    <location>
        <begin position="26"/>
        <end position="58"/>
    </location>
</feature>